<dbReference type="Proteomes" id="UP000543030">
    <property type="component" value="Unassembled WGS sequence"/>
</dbReference>
<keyword evidence="3" id="KW-0067">ATP-binding</keyword>
<dbReference type="Gene3D" id="3.40.50.300">
    <property type="entry name" value="P-loop containing nucleotide triphosphate hydrolases"/>
    <property type="match status" value="1"/>
</dbReference>
<keyword evidence="6" id="KW-1185">Reference proteome</keyword>
<dbReference type="RefSeq" id="WP_184102760.1">
    <property type="nucleotide sequence ID" value="NZ_JACHHN010000009.1"/>
</dbReference>
<dbReference type="Pfam" id="PF05157">
    <property type="entry name" value="MshEN"/>
    <property type="match status" value="1"/>
</dbReference>
<dbReference type="PANTHER" id="PTHR30258">
    <property type="entry name" value="TYPE II SECRETION SYSTEM PROTEIN GSPE-RELATED"/>
    <property type="match status" value="1"/>
</dbReference>
<comment type="similarity">
    <text evidence="1">Belongs to the GSP E family.</text>
</comment>
<feature type="domain" description="Bacterial type II secretion system protein E" evidence="4">
    <location>
        <begin position="368"/>
        <end position="382"/>
    </location>
</feature>
<evidence type="ECO:0000256" key="3">
    <source>
        <dbReference type="ARBA" id="ARBA00022840"/>
    </source>
</evidence>
<protein>
    <submittedName>
        <fullName evidence="5">Type II secretory ATPase GspE/PulE/Tfp pilus assembly ATPase PilB-like protein</fullName>
    </submittedName>
</protein>
<dbReference type="EMBL" id="JACHHN010000009">
    <property type="protein sequence ID" value="MBB5193114.1"/>
    <property type="molecule type" value="Genomic_DNA"/>
</dbReference>
<proteinExistence type="inferred from homology"/>
<dbReference type="Pfam" id="PF00437">
    <property type="entry name" value="T2SSE"/>
    <property type="match status" value="1"/>
</dbReference>
<keyword evidence="2" id="KW-0547">Nucleotide-binding</keyword>
<dbReference type="GO" id="GO:0005524">
    <property type="term" value="F:ATP binding"/>
    <property type="evidence" value="ECO:0007669"/>
    <property type="project" value="UniProtKB-KW"/>
</dbReference>
<dbReference type="GO" id="GO:0005886">
    <property type="term" value="C:plasma membrane"/>
    <property type="evidence" value="ECO:0007669"/>
    <property type="project" value="TreeGrafter"/>
</dbReference>
<dbReference type="InterPro" id="IPR007831">
    <property type="entry name" value="T2SS_GspE_N"/>
</dbReference>
<dbReference type="GO" id="GO:0016887">
    <property type="term" value="F:ATP hydrolysis activity"/>
    <property type="evidence" value="ECO:0007669"/>
    <property type="project" value="TreeGrafter"/>
</dbReference>
<dbReference type="SUPFAM" id="SSF160246">
    <property type="entry name" value="EspE N-terminal domain-like"/>
    <property type="match status" value="1"/>
</dbReference>
<accession>A0A840RKK6</accession>
<sequence length="550" mass="59069">MNPQQHTLATLLLDCGLIDADVLAVAQAEQLHSGLALGPQLLALGLVDETRLAHAMADFAGETEAAPSRLEPDPAAVALMPENMAREWQVCPVAWQAHVGVLLLALSTPKPLTALDRLRWQLAGVRALRVCYVAQSTLQSWQDACYPRQLQIDPLLAALDAGDTQGAANPVAQLVQQLLDHALHQRASDVHFEPEAAFVRIRYRVDGVMVPVRILHSRFWSPMLVRLKGLAGMDITETRRAQDGRFSLASGVDIRAASLPVVHGENLVLRLLERNRALLQLHELGLSEQALAALQALIRRPAGLILLTGPTGSGKTSTLYSILAHLNSSMVNIMTLEDPVEYKLAGVRQSAAGDSGLADFADGVRALLRQDPDIILIGEIRDTPTAQAAIRAAMTGHLVLATLHANSAAGALPRLLDLGISAALMADNLLGVIAQRLVRKLCVHCRKAIPAAELPQHPVALGEQPTVFAAVGCPRCDGRGYRGRLAIMEQLLLTPERVDLLLQPAHRRAALAQARQTGYRSLQDEVAACVAAGLTDLAEAQRVVDFTAAD</sequence>
<dbReference type="SMART" id="SM00382">
    <property type="entry name" value="AAA"/>
    <property type="match status" value="1"/>
</dbReference>
<dbReference type="PANTHER" id="PTHR30258:SF2">
    <property type="entry name" value="COMG OPERON PROTEIN 1"/>
    <property type="match status" value="1"/>
</dbReference>
<dbReference type="InterPro" id="IPR027417">
    <property type="entry name" value="P-loop_NTPase"/>
</dbReference>
<evidence type="ECO:0000256" key="1">
    <source>
        <dbReference type="ARBA" id="ARBA00006611"/>
    </source>
</evidence>
<organism evidence="5 6">
    <name type="scientific">Silvimonas terrae</name>
    <dbReference type="NCBI Taxonomy" id="300266"/>
    <lineage>
        <taxon>Bacteria</taxon>
        <taxon>Pseudomonadati</taxon>
        <taxon>Pseudomonadota</taxon>
        <taxon>Betaproteobacteria</taxon>
        <taxon>Neisseriales</taxon>
        <taxon>Chitinibacteraceae</taxon>
        <taxon>Silvimonas</taxon>
    </lineage>
</organism>
<dbReference type="CDD" id="cd01129">
    <property type="entry name" value="PulE-GspE-like"/>
    <property type="match status" value="1"/>
</dbReference>
<gene>
    <name evidence="5" type="ORF">HNQ50_003868</name>
</gene>
<dbReference type="PROSITE" id="PS00662">
    <property type="entry name" value="T2SP_E"/>
    <property type="match status" value="1"/>
</dbReference>
<dbReference type="Gene3D" id="3.30.450.90">
    <property type="match status" value="1"/>
</dbReference>
<comment type="caution">
    <text evidence="5">The sequence shown here is derived from an EMBL/GenBank/DDBJ whole genome shotgun (WGS) entry which is preliminary data.</text>
</comment>
<dbReference type="InterPro" id="IPR037257">
    <property type="entry name" value="T2SS_E_N_sf"/>
</dbReference>
<dbReference type="SUPFAM" id="SSF52540">
    <property type="entry name" value="P-loop containing nucleoside triphosphate hydrolases"/>
    <property type="match status" value="1"/>
</dbReference>
<evidence type="ECO:0000313" key="6">
    <source>
        <dbReference type="Proteomes" id="UP000543030"/>
    </source>
</evidence>
<dbReference type="InterPro" id="IPR003593">
    <property type="entry name" value="AAA+_ATPase"/>
</dbReference>
<evidence type="ECO:0000256" key="2">
    <source>
        <dbReference type="ARBA" id="ARBA00022741"/>
    </source>
</evidence>
<reference evidence="5 6" key="1">
    <citation type="submission" date="2020-08" db="EMBL/GenBank/DDBJ databases">
        <title>Genomic Encyclopedia of Type Strains, Phase IV (KMG-IV): sequencing the most valuable type-strain genomes for metagenomic binning, comparative biology and taxonomic classification.</title>
        <authorList>
            <person name="Goeker M."/>
        </authorList>
    </citation>
    <scope>NUCLEOTIDE SEQUENCE [LARGE SCALE GENOMIC DNA]</scope>
    <source>
        <strain evidence="5 6">DSM 18233</strain>
    </source>
</reference>
<name>A0A840RKK6_9NEIS</name>
<evidence type="ECO:0000259" key="4">
    <source>
        <dbReference type="PROSITE" id="PS00662"/>
    </source>
</evidence>
<evidence type="ECO:0000313" key="5">
    <source>
        <dbReference type="EMBL" id="MBB5193114.1"/>
    </source>
</evidence>
<dbReference type="InterPro" id="IPR001482">
    <property type="entry name" value="T2SS/T4SS_dom"/>
</dbReference>
<dbReference type="AlphaFoldDB" id="A0A840RKK6"/>